<evidence type="ECO:0000313" key="11">
    <source>
        <dbReference type="EMBL" id="GIL40461.1"/>
    </source>
</evidence>
<dbReference type="GO" id="GO:0005737">
    <property type="term" value="C:cytoplasm"/>
    <property type="evidence" value="ECO:0007669"/>
    <property type="project" value="UniProtKB-SubCell"/>
</dbReference>
<dbReference type="GO" id="GO:0009249">
    <property type="term" value="P:protein lipoylation"/>
    <property type="evidence" value="ECO:0007669"/>
    <property type="project" value="InterPro"/>
</dbReference>
<feature type="site" description="Lowers pKa of active site Cys" evidence="5 9">
    <location>
        <position position="160"/>
    </location>
</feature>
<evidence type="ECO:0000256" key="7">
    <source>
        <dbReference type="PIRSR" id="PIRSR016262-1"/>
    </source>
</evidence>
<comment type="pathway">
    <text evidence="1 5 6">Protein modification; protein lipoylation via endogenous pathway; protein N(6)-(lipoyl)lysine from octanoyl-[acyl-carrier-protein]: step 1/2.</text>
</comment>
<dbReference type="NCBIfam" id="TIGR00214">
    <property type="entry name" value="lipB"/>
    <property type="match status" value="1"/>
</dbReference>
<feature type="binding site" evidence="5 8">
    <location>
        <begin position="85"/>
        <end position="92"/>
    </location>
    <ligand>
        <name>substrate</name>
    </ligand>
</feature>
<keyword evidence="3 5" id="KW-0012">Acyltransferase</keyword>
<evidence type="ECO:0000256" key="5">
    <source>
        <dbReference type="HAMAP-Rule" id="MF_00013"/>
    </source>
</evidence>
<comment type="miscellaneous">
    <text evidence="5">In the reaction, the free carboxyl group of octanoic acid is attached via an amide linkage to the epsilon-amino group of a specific lysine residue of lipoyl domains of lipoate-dependent enzymes.</text>
</comment>
<proteinExistence type="inferred from homology"/>
<comment type="catalytic activity">
    <reaction evidence="5 6">
        <text>octanoyl-[ACP] + L-lysyl-[protein] = N(6)-octanoyl-L-lysyl-[protein] + holo-[ACP] + H(+)</text>
        <dbReference type="Rhea" id="RHEA:17665"/>
        <dbReference type="Rhea" id="RHEA-COMP:9636"/>
        <dbReference type="Rhea" id="RHEA-COMP:9685"/>
        <dbReference type="Rhea" id="RHEA-COMP:9752"/>
        <dbReference type="Rhea" id="RHEA-COMP:9928"/>
        <dbReference type="ChEBI" id="CHEBI:15378"/>
        <dbReference type="ChEBI" id="CHEBI:29969"/>
        <dbReference type="ChEBI" id="CHEBI:64479"/>
        <dbReference type="ChEBI" id="CHEBI:78463"/>
        <dbReference type="ChEBI" id="CHEBI:78809"/>
        <dbReference type="EC" id="2.3.1.181"/>
    </reaction>
</comment>
<evidence type="ECO:0000256" key="2">
    <source>
        <dbReference type="ARBA" id="ARBA00022679"/>
    </source>
</evidence>
<dbReference type="SUPFAM" id="SSF55681">
    <property type="entry name" value="Class II aaRS and biotin synthetases"/>
    <property type="match status" value="1"/>
</dbReference>
<comment type="function">
    <text evidence="4 5 6">Catalyzes the transfer of endogenously produced octanoic acid from octanoyl-acyl-carrier-protein onto the lipoyl domains of lipoate-dependent enzymes. Lipoyl-ACP can also act as a substrate although octanoyl-ACP is likely to be the physiological substrate.</text>
</comment>
<feature type="domain" description="BPL/LPL catalytic" evidence="10">
    <location>
        <begin position="47"/>
        <end position="232"/>
    </location>
</feature>
<dbReference type="EMBL" id="BOPV01000001">
    <property type="protein sequence ID" value="GIL40461.1"/>
    <property type="molecule type" value="Genomic_DNA"/>
</dbReference>
<evidence type="ECO:0000259" key="10">
    <source>
        <dbReference type="PROSITE" id="PS51733"/>
    </source>
</evidence>
<dbReference type="NCBIfam" id="NF010925">
    <property type="entry name" value="PRK14345.1"/>
    <property type="match status" value="1"/>
</dbReference>
<keyword evidence="2 5" id="KW-0808">Transferase</keyword>
<keyword evidence="5" id="KW-0963">Cytoplasm</keyword>
<sequence>MAGYSGSIPQAQPENGDLLEWRITPGLTDYAAAVAVMEARVEAIRRGEASELVWLVEHPPLYTAGTSSKESDLIQPRFPVHATGRGGQYTYHGPGQRVGYVMVDLKARDRADLRRYVHDLEEWVIGALARFNLTAVRREGRVGLWVELDKHGGLPGTEAKIGAIGVRVRRWVAYHGVAINLDPDLSHFTGIVPCGIRDHGVTSLVALGYPVTMADLDVALRQSWEEVFGDREFA</sequence>
<reference evidence="11" key="1">
    <citation type="submission" date="2021-02" db="EMBL/GenBank/DDBJ databases">
        <title>Genome sequence of Rhodospirillales sp. strain TMPK1 isolated from soil.</title>
        <authorList>
            <person name="Nakai R."/>
            <person name="Kusada H."/>
            <person name="Tamaki H."/>
        </authorList>
    </citation>
    <scope>NUCLEOTIDE SEQUENCE</scope>
    <source>
        <strain evidence="11">TMPK1</strain>
    </source>
</reference>
<dbReference type="EC" id="2.3.1.181" evidence="5 6"/>
<evidence type="ECO:0000313" key="12">
    <source>
        <dbReference type="Proteomes" id="UP000681075"/>
    </source>
</evidence>
<dbReference type="InterPro" id="IPR000544">
    <property type="entry name" value="Octanoyltransferase"/>
</dbReference>
<feature type="binding site" evidence="5 8">
    <location>
        <begin position="176"/>
        <end position="178"/>
    </location>
    <ligand>
        <name>substrate</name>
    </ligand>
</feature>
<dbReference type="PROSITE" id="PS01313">
    <property type="entry name" value="LIPB"/>
    <property type="match status" value="1"/>
</dbReference>
<evidence type="ECO:0000256" key="1">
    <source>
        <dbReference type="ARBA" id="ARBA00004821"/>
    </source>
</evidence>
<feature type="binding site" evidence="5 8">
    <location>
        <begin position="163"/>
        <end position="165"/>
    </location>
    <ligand>
        <name>substrate</name>
    </ligand>
</feature>
<dbReference type="InterPro" id="IPR045864">
    <property type="entry name" value="aa-tRNA-synth_II/BPL/LPL"/>
</dbReference>
<keyword evidence="12" id="KW-1185">Reference proteome</keyword>
<dbReference type="Gene3D" id="3.30.930.10">
    <property type="entry name" value="Bira Bifunctional Protein, Domain 2"/>
    <property type="match status" value="1"/>
</dbReference>
<accession>A0A8S8XEV2</accession>
<dbReference type="GO" id="GO:0033819">
    <property type="term" value="F:lipoyl(octanoyl) transferase activity"/>
    <property type="evidence" value="ECO:0007669"/>
    <property type="project" value="UniProtKB-EC"/>
</dbReference>
<gene>
    <name evidence="5 11" type="primary">lipB</name>
    <name evidence="11" type="ORF">TMPK1_26980</name>
</gene>
<comment type="similarity">
    <text evidence="5 6">Belongs to the LipB family.</text>
</comment>
<dbReference type="NCBIfam" id="NF010921">
    <property type="entry name" value="PRK14341.1"/>
    <property type="match status" value="1"/>
</dbReference>
<comment type="caution">
    <text evidence="11">The sequence shown here is derived from an EMBL/GenBank/DDBJ whole genome shotgun (WGS) entry which is preliminary data.</text>
</comment>
<dbReference type="RefSeq" id="WP_420243560.1">
    <property type="nucleotide sequence ID" value="NZ_BOPV01000001.1"/>
</dbReference>
<name>A0A8S8XEV2_9PROT</name>
<evidence type="ECO:0000256" key="9">
    <source>
        <dbReference type="PIRSR" id="PIRSR016262-3"/>
    </source>
</evidence>
<dbReference type="PANTHER" id="PTHR10993">
    <property type="entry name" value="OCTANOYLTRANSFERASE"/>
    <property type="match status" value="1"/>
</dbReference>
<organism evidence="11 12">
    <name type="scientific">Roseiterribacter gracilis</name>
    <dbReference type="NCBI Taxonomy" id="2812848"/>
    <lineage>
        <taxon>Bacteria</taxon>
        <taxon>Pseudomonadati</taxon>
        <taxon>Pseudomonadota</taxon>
        <taxon>Alphaproteobacteria</taxon>
        <taxon>Rhodospirillales</taxon>
        <taxon>Roseiterribacteraceae</taxon>
        <taxon>Roseiterribacter</taxon>
    </lineage>
</organism>
<evidence type="ECO:0000256" key="8">
    <source>
        <dbReference type="PIRSR" id="PIRSR016262-2"/>
    </source>
</evidence>
<feature type="active site" description="Acyl-thioester intermediate" evidence="5 7">
    <location>
        <position position="194"/>
    </location>
</feature>
<dbReference type="Proteomes" id="UP000681075">
    <property type="component" value="Unassembled WGS sequence"/>
</dbReference>
<evidence type="ECO:0000256" key="6">
    <source>
        <dbReference type="PIRNR" id="PIRNR016262"/>
    </source>
</evidence>
<dbReference type="PIRSF" id="PIRSF016262">
    <property type="entry name" value="LPLase"/>
    <property type="match status" value="1"/>
</dbReference>
<dbReference type="InterPro" id="IPR004143">
    <property type="entry name" value="BPL_LPL_catalytic"/>
</dbReference>
<dbReference type="InterPro" id="IPR020605">
    <property type="entry name" value="Octanoyltransferase_CS"/>
</dbReference>
<dbReference type="CDD" id="cd16444">
    <property type="entry name" value="LipB"/>
    <property type="match status" value="1"/>
</dbReference>
<dbReference type="AlphaFoldDB" id="A0A8S8XEV2"/>
<evidence type="ECO:0000256" key="3">
    <source>
        <dbReference type="ARBA" id="ARBA00023315"/>
    </source>
</evidence>
<evidence type="ECO:0000256" key="4">
    <source>
        <dbReference type="ARBA" id="ARBA00024732"/>
    </source>
</evidence>
<comment type="subcellular location">
    <subcellularLocation>
        <location evidence="5">Cytoplasm</location>
    </subcellularLocation>
</comment>
<protein>
    <recommendedName>
        <fullName evidence="5 6">Octanoyltransferase</fullName>
        <ecNumber evidence="5 6">2.3.1.181</ecNumber>
    </recommendedName>
    <alternativeName>
        <fullName evidence="5">Lipoate-protein ligase B</fullName>
    </alternativeName>
    <alternativeName>
        <fullName evidence="5">Lipoyl/octanoyl transferase</fullName>
    </alternativeName>
    <alternativeName>
        <fullName evidence="5">Octanoyl-[acyl-carrier-protein]-protein N-octanoyltransferase</fullName>
    </alternativeName>
</protein>
<dbReference type="PANTHER" id="PTHR10993:SF7">
    <property type="entry name" value="LIPOYLTRANSFERASE 2, MITOCHONDRIAL-RELATED"/>
    <property type="match status" value="1"/>
</dbReference>
<dbReference type="PROSITE" id="PS51733">
    <property type="entry name" value="BPL_LPL_CATALYTIC"/>
    <property type="match status" value="1"/>
</dbReference>
<dbReference type="Pfam" id="PF21948">
    <property type="entry name" value="LplA-B_cat"/>
    <property type="match status" value="1"/>
</dbReference>
<dbReference type="HAMAP" id="MF_00013">
    <property type="entry name" value="LipB"/>
    <property type="match status" value="1"/>
</dbReference>